<reference evidence="2" key="1">
    <citation type="journal article" date="2019" name="Int. J. Syst. Evol. Microbiol.">
        <title>The Global Catalogue of Microorganisms (GCM) 10K type strain sequencing project: providing services to taxonomists for standard genome sequencing and annotation.</title>
        <authorList>
            <consortium name="The Broad Institute Genomics Platform"/>
            <consortium name="The Broad Institute Genome Sequencing Center for Infectious Disease"/>
            <person name="Wu L."/>
            <person name="Ma J."/>
        </authorList>
    </citation>
    <scope>NUCLEOTIDE SEQUENCE [LARGE SCALE GENOMIC DNA]</scope>
    <source>
        <strain evidence="2">JCM 4602</strain>
    </source>
</reference>
<name>A0ABQ3CHB6_9ACTN</name>
<proteinExistence type="predicted"/>
<dbReference type="EMBL" id="BMUW01000030">
    <property type="protein sequence ID" value="GGZ83186.1"/>
    <property type="molecule type" value="Genomic_DNA"/>
</dbReference>
<evidence type="ECO:0000313" key="2">
    <source>
        <dbReference type="Proteomes" id="UP000624183"/>
    </source>
</evidence>
<sequence>MVATAAPSPSGCQHCGIDQREHMQRWKPPVGWHKWTAPTQDQIKTRMRARRANAPKEN</sequence>
<evidence type="ECO:0000313" key="1">
    <source>
        <dbReference type="EMBL" id="GGZ83186.1"/>
    </source>
</evidence>
<protein>
    <submittedName>
        <fullName evidence="1">Uncharacterized protein</fullName>
    </submittedName>
</protein>
<keyword evidence="2" id="KW-1185">Reference proteome</keyword>
<organism evidence="1 2">
    <name type="scientific">Streptomyces rubiginosohelvolus</name>
    <dbReference type="NCBI Taxonomy" id="67362"/>
    <lineage>
        <taxon>Bacteria</taxon>
        <taxon>Bacillati</taxon>
        <taxon>Actinomycetota</taxon>
        <taxon>Actinomycetes</taxon>
        <taxon>Kitasatosporales</taxon>
        <taxon>Streptomycetaceae</taxon>
        <taxon>Streptomyces</taxon>
    </lineage>
</organism>
<dbReference type="Proteomes" id="UP000624183">
    <property type="component" value="Unassembled WGS sequence"/>
</dbReference>
<gene>
    <name evidence="1" type="ORF">GCM10010328_66950</name>
</gene>
<comment type="caution">
    <text evidence="1">The sequence shown here is derived from an EMBL/GenBank/DDBJ whole genome shotgun (WGS) entry which is preliminary data.</text>
</comment>
<accession>A0ABQ3CHB6</accession>